<accession>A0ABW2KX61</accession>
<keyword evidence="2" id="KW-1185">Reference proteome</keyword>
<reference evidence="2" key="1">
    <citation type="journal article" date="2019" name="Int. J. Syst. Evol. Microbiol.">
        <title>The Global Catalogue of Microorganisms (GCM) 10K type strain sequencing project: providing services to taxonomists for standard genome sequencing and annotation.</title>
        <authorList>
            <consortium name="The Broad Institute Genomics Platform"/>
            <consortium name="The Broad Institute Genome Sequencing Center for Infectious Disease"/>
            <person name="Wu L."/>
            <person name="Ma J."/>
        </authorList>
    </citation>
    <scope>NUCLEOTIDE SEQUENCE [LARGE SCALE GENOMIC DNA]</scope>
    <source>
        <strain evidence="2">CGMCC 1.16275</strain>
    </source>
</reference>
<dbReference type="InterPro" id="IPR025365">
    <property type="entry name" value="DUF4269"/>
</dbReference>
<dbReference type="Pfam" id="PF14091">
    <property type="entry name" value="DUF4269"/>
    <property type="match status" value="1"/>
</dbReference>
<dbReference type="Proteomes" id="UP001596456">
    <property type="component" value="Unassembled WGS sequence"/>
</dbReference>
<evidence type="ECO:0000313" key="1">
    <source>
        <dbReference type="EMBL" id="MFC7334044.1"/>
    </source>
</evidence>
<proteinExistence type="predicted"/>
<sequence>MIQDRLRNPAWMAQGSPDQVRVWEVLTRHALMDRLAPWPLRLAGTFPLDVAVRGSDLDLLVEVSDVAAARSRLDDLFWQEAGYRRKTDTIGGVPAVIANFTCDGVPVEVFAQPGPVEAQAGWRHLVAEARLLHACPAAQDPIRRLKTGGMKTEPAFARFFGLSGDPYAELARLAEAEEAEIAALAATKKGA</sequence>
<gene>
    <name evidence="1" type="ORF">ACFQPS_12800</name>
</gene>
<dbReference type="RefSeq" id="WP_377359527.1">
    <property type="nucleotide sequence ID" value="NZ_JBHTCM010000010.1"/>
</dbReference>
<dbReference type="EMBL" id="JBHTCM010000010">
    <property type="protein sequence ID" value="MFC7334044.1"/>
    <property type="molecule type" value="Genomic_DNA"/>
</dbReference>
<protein>
    <submittedName>
        <fullName evidence="1">DUF4269 domain-containing protein</fullName>
    </submittedName>
</protein>
<comment type="caution">
    <text evidence="1">The sequence shown here is derived from an EMBL/GenBank/DDBJ whole genome shotgun (WGS) entry which is preliminary data.</text>
</comment>
<organism evidence="1 2">
    <name type="scientific">Rhodocista pekingensis</name>
    <dbReference type="NCBI Taxonomy" id="201185"/>
    <lineage>
        <taxon>Bacteria</taxon>
        <taxon>Pseudomonadati</taxon>
        <taxon>Pseudomonadota</taxon>
        <taxon>Alphaproteobacteria</taxon>
        <taxon>Rhodospirillales</taxon>
        <taxon>Azospirillaceae</taxon>
        <taxon>Rhodocista</taxon>
    </lineage>
</organism>
<evidence type="ECO:0000313" key="2">
    <source>
        <dbReference type="Proteomes" id="UP001596456"/>
    </source>
</evidence>
<name>A0ABW2KX61_9PROT</name>